<dbReference type="EC" id="3.1.-.-" evidence="1"/>
<dbReference type="PANTHER" id="PTHR30255:SF2">
    <property type="entry name" value="SINGLE-STRANDED-DNA-SPECIFIC EXONUCLEASE RECJ"/>
    <property type="match status" value="1"/>
</dbReference>
<organism evidence="1">
    <name type="scientific">sediment metagenome</name>
    <dbReference type="NCBI Taxonomy" id="749907"/>
    <lineage>
        <taxon>unclassified sequences</taxon>
        <taxon>metagenomes</taxon>
        <taxon>ecological metagenomes</taxon>
    </lineage>
</organism>
<keyword evidence="1" id="KW-0540">Nuclease</keyword>
<dbReference type="SUPFAM" id="SSF64182">
    <property type="entry name" value="DHH phosphoesterases"/>
    <property type="match status" value="1"/>
</dbReference>
<comment type="caution">
    <text evidence="1">The sequence shown here is derived from an EMBL/GenBank/DDBJ whole genome shotgun (WGS) entry which is preliminary data.</text>
</comment>
<reference evidence="1" key="1">
    <citation type="submission" date="2010-07" db="EMBL/GenBank/DDBJ databases">
        <authorList>
            <consortium name="CONSOLIDER consortium CSD2007-00005"/>
            <person name="Guazzaroni M.-E."/>
            <person name="Richter M."/>
            <person name="Garcia-Salamanca A."/>
            <person name="Yarza P."/>
            <person name="Ferrer M."/>
        </authorList>
    </citation>
    <scope>NUCLEOTIDE SEQUENCE</scope>
</reference>
<sequence length="80" mass="8563">MDMIGIATICDMVPLKGENRVIAHFAKTVIGKSSRDGLISILSAGGINQQKLSCDDIAFTIGPRINAAGRLEHPDFAFYA</sequence>
<dbReference type="GO" id="GO:0004527">
    <property type="term" value="F:exonuclease activity"/>
    <property type="evidence" value="ECO:0007669"/>
    <property type="project" value="UniProtKB-KW"/>
</dbReference>
<keyword evidence="1" id="KW-0269">Exonuclease</keyword>
<dbReference type="Gene3D" id="3.90.1640.30">
    <property type="match status" value="1"/>
</dbReference>
<dbReference type="AlphaFoldDB" id="D9PG31"/>
<proteinExistence type="predicted"/>
<gene>
    <name evidence="1" type="primary">recJ</name>
    <name evidence="1" type="ORF">LDC_0476</name>
</gene>
<name>D9PG31_9ZZZZ</name>
<dbReference type="InterPro" id="IPR038763">
    <property type="entry name" value="DHH_sf"/>
</dbReference>
<accession>D9PG31</accession>
<feature type="non-terminal residue" evidence="1">
    <location>
        <position position="80"/>
    </location>
</feature>
<evidence type="ECO:0000313" key="1">
    <source>
        <dbReference type="EMBL" id="EFK97483.1"/>
    </source>
</evidence>
<dbReference type="PANTHER" id="PTHR30255">
    <property type="entry name" value="SINGLE-STRANDED-DNA-SPECIFIC EXONUCLEASE RECJ"/>
    <property type="match status" value="1"/>
</dbReference>
<keyword evidence="1" id="KW-0378">Hydrolase</keyword>
<dbReference type="EMBL" id="ADZX01000165">
    <property type="protein sequence ID" value="EFK97483.1"/>
    <property type="molecule type" value="Genomic_DNA"/>
</dbReference>
<protein>
    <submittedName>
        <fullName evidence="1">Single-stranded-DNA-specific exonuclease</fullName>
        <ecNumber evidence="1">3.1.-.-</ecNumber>
    </submittedName>
</protein>
<reference evidence="1" key="2">
    <citation type="journal article" date="2011" name="Microb. Ecol.">
        <title>Taxonomic and Functional Metagenomic Profiling of the Microbial Community in the Anoxic Sediment of a Sub-saline Shallow Lake (Laguna de Carrizo, Central Spain).</title>
        <authorList>
            <person name="Ferrer M."/>
            <person name="Guazzaroni M.E."/>
            <person name="Richter M."/>
            <person name="Garcia-Salamanca A."/>
            <person name="Yarza P."/>
            <person name="Suarez-Suarez A."/>
            <person name="Solano J."/>
            <person name="Alcaide M."/>
            <person name="van Dillewijn P."/>
            <person name="Molina-Henares M.A."/>
            <person name="Lopez-Cortes N."/>
            <person name="Al-Ramahi Y."/>
            <person name="Guerrero C."/>
            <person name="Acosta A."/>
            <person name="de Eugenio L.I."/>
            <person name="Martinez V."/>
            <person name="Marques S."/>
            <person name="Rojo F."/>
            <person name="Santero E."/>
            <person name="Genilloud O."/>
            <person name="Perez-Perez J."/>
            <person name="Rossello-Mora R."/>
            <person name="Ramos J.L."/>
        </authorList>
    </citation>
    <scope>NUCLEOTIDE SEQUENCE</scope>
</reference>
<dbReference type="InterPro" id="IPR051673">
    <property type="entry name" value="SSDNA_exonuclease_RecJ"/>
</dbReference>